<feature type="transmembrane region" description="Helical" evidence="9">
    <location>
        <begin position="723"/>
        <end position="755"/>
    </location>
</feature>
<evidence type="ECO:0000259" key="11">
    <source>
        <dbReference type="PROSITE" id="PS50801"/>
    </source>
</evidence>
<dbReference type="SUPFAM" id="SSF51206">
    <property type="entry name" value="cAMP-binding domain-like"/>
    <property type="match status" value="1"/>
</dbReference>
<feature type="transmembrane region" description="Helical" evidence="9">
    <location>
        <begin position="630"/>
        <end position="650"/>
    </location>
</feature>
<feature type="region of interest" description="Disordered" evidence="8">
    <location>
        <begin position="131"/>
        <end position="272"/>
    </location>
</feature>
<dbReference type="CDD" id="cd07042">
    <property type="entry name" value="STAS_SulP_like_sulfate_transporter"/>
    <property type="match status" value="1"/>
</dbReference>
<dbReference type="InterPro" id="IPR018490">
    <property type="entry name" value="cNMP-bd_dom_sf"/>
</dbReference>
<reference evidence="12" key="1">
    <citation type="journal article" date="2020" name="Stud. Mycol.">
        <title>101 Dothideomycetes genomes: a test case for predicting lifestyles and emergence of pathogens.</title>
        <authorList>
            <person name="Haridas S."/>
            <person name="Albert R."/>
            <person name="Binder M."/>
            <person name="Bloem J."/>
            <person name="Labutti K."/>
            <person name="Salamov A."/>
            <person name="Andreopoulos B."/>
            <person name="Baker S."/>
            <person name="Barry K."/>
            <person name="Bills G."/>
            <person name="Bluhm B."/>
            <person name="Cannon C."/>
            <person name="Castanera R."/>
            <person name="Culley D."/>
            <person name="Daum C."/>
            <person name="Ezra D."/>
            <person name="Gonzalez J."/>
            <person name="Henrissat B."/>
            <person name="Kuo A."/>
            <person name="Liang C."/>
            <person name="Lipzen A."/>
            <person name="Lutzoni F."/>
            <person name="Magnuson J."/>
            <person name="Mondo S."/>
            <person name="Nolan M."/>
            <person name="Ohm R."/>
            <person name="Pangilinan J."/>
            <person name="Park H.-J."/>
            <person name="Ramirez L."/>
            <person name="Alfaro M."/>
            <person name="Sun H."/>
            <person name="Tritt A."/>
            <person name="Yoshinaga Y."/>
            <person name="Zwiers L.-H."/>
            <person name="Turgeon B."/>
            <person name="Goodwin S."/>
            <person name="Spatafora J."/>
            <person name="Crous P."/>
            <person name="Grigoriev I."/>
        </authorList>
    </citation>
    <scope>NUCLEOTIDE SEQUENCE</scope>
    <source>
        <strain evidence="12">CBS 262.69</strain>
    </source>
</reference>
<dbReference type="Proteomes" id="UP000799640">
    <property type="component" value="Unassembled WGS sequence"/>
</dbReference>
<gene>
    <name evidence="12" type="ORF">EJ06DRAFT_529372</name>
</gene>
<comment type="subcellular location">
    <subcellularLocation>
        <location evidence="1">Vacuole membrane</location>
        <topology evidence="1">Multi-pass membrane protein</topology>
    </subcellularLocation>
</comment>
<evidence type="ECO:0000313" key="12">
    <source>
        <dbReference type="EMBL" id="KAF2401241.1"/>
    </source>
</evidence>
<proteinExistence type="predicted"/>
<dbReference type="Pfam" id="PF01740">
    <property type="entry name" value="STAS"/>
    <property type="match status" value="1"/>
</dbReference>
<feature type="transmembrane region" description="Helical" evidence="9">
    <location>
        <begin position="500"/>
        <end position="521"/>
    </location>
</feature>
<feature type="region of interest" description="Disordered" evidence="8">
    <location>
        <begin position="1"/>
        <end position="64"/>
    </location>
</feature>
<sequence length="1124" mass="122908">MSSRSKRDSDAASLQQRLPFSNADIDEATGSDAYLSASSVRLRPRRSHSHSSNHNASFLSSSVGRNPARSYFHQVSHSAHSEIPAYSSQGVRAQTAELASWGLGDSPRRQSIPPARPHIQGAFIQAPLLEPEAAPHPGDQSVSSDSEVERRNSLDSGYYPVIDEVDEGSSESSKVSEPVDLEAGARRVPSHGSGKTGWVHSSASATPRTPSGRAVHKQQPQGRSNKRQFQDGESDQHADTEDSDSEPHERTVLLPKPRFSSSRSNLRSSSFKDGGYGRRATASLSGLRKLWSSGKHAVRTRCKQAVTKSRQLHWTTVGKDALGAFSAVLLGLLLNILDAMSYGMILFPLGEEIFADTGADGIAIFYVSCIVSQLVYSLGGSRFKGGVGSEMIEVVPFFHKMAYMALESIGREPEHKPAVLATVITSYALSSVLTGVIFLLLSVFKLGDLVSFFPRSILLGCIGGVGLFLFLTGIEVSAGLSTGGGEGGVDFSLATLERLLSPNTLILWTLPLLFAVLLMVVRKRFTHPVVLPAFFGIMMAVFYIVYAAVPGLSLSRLQKNGWVFEAPEGNVPFWRFYTYYNFRIVDWRVVGEAVPTMFALSFFGIIHVPINVPALGIAVQEDDVNINRELFGHGLSNTISGLVGSIQNYLVFANSRLFIQNGGNSRAAGLLLAAATTGVWVAGPAMIGFIPVMVVGTLIFMLGIEMMQEAVWDTLGKLQNLEWFMILAITLVMGFWDFVVGIMLGIVLACLTFVVQTSRVSAVRATYSGTVARSTVRRHPVQRRFLHEVGTQIKITKLAGYLFFGTIVAVEKRVRELMEDDAFAAQPIRYLILDFSAVTGLDFSAAEAFVRMNRILRDKGIEMVLSSVPIQGEVGRSLIMVGLLDDEEEDAAPPPRVFEDLNQALEACENEMLIALKERSEKIARDEQERVGSVSLTIPRMNSPSSNDQTLQHASPRRSHLQSALETAIKDASLTQPAKYASFAQPLPLLMQAFADATTKPLDFWHRATPYYERRVFTAGSVLYSRGDAPDGFYVLESGVLRAEYELEQGRYHESITAGTTCGELPFFTGTGRTGTVIAEMEAVAWVLTGKRWADLEKEVPDVARELLVVSLRLTRERVEAVTS</sequence>
<keyword evidence="6 9" id="KW-1133">Transmembrane helix</keyword>
<feature type="compositionally biased region" description="Basic and acidic residues" evidence="8">
    <location>
        <begin position="228"/>
        <end position="251"/>
    </location>
</feature>
<keyword evidence="4 9" id="KW-0812">Transmembrane</keyword>
<dbReference type="PROSITE" id="PS50042">
    <property type="entry name" value="CNMP_BINDING_3"/>
    <property type="match status" value="1"/>
</dbReference>
<evidence type="ECO:0000313" key="13">
    <source>
        <dbReference type="Proteomes" id="UP000799640"/>
    </source>
</evidence>
<dbReference type="CDD" id="cd00038">
    <property type="entry name" value="CAP_ED"/>
    <property type="match status" value="1"/>
</dbReference>
<feature type="compositionally biased region" description="Low complexity" evidence="8">
    <location>
        <begin position="258"/>
        <end position="269"/>
    </location>
</feature>
<dbReference type="OrthoDB" id="409725at2759"/>
<dbReference type="FunFam" id="3.30.750.24:FF:000012">
    <property type="entry name" value="Sulfate transporter family protein"/>
    <property type="match status" value="1"/>
</dbReference>
<evidence type="ECO:0000256" key="6">
    <source>
        <dbReference type="ARBA" id="ARBA00022989"/>
    </source>
</evidence>
<feature type="compositionally biased region" description="Low complexity" evidence="8">
    <location>
        <begin position="52"/>
        <end position="63"/>
    </location>
</feature>
<evidence type="ECO:0000256" key="7">
    <source>
        <dbReference type="ARBA" id="ARBA00023136"/>
    </source>
</evidence>
<feature type="domain" description="STAS" evidence="11">
    <location>
        <begin position="793"/>
        <end position="908"/>
    </location>
</feature>
<dbReference type="InterPro" id="IPR052706">
    <property type="entry name" value="Membrane-Transporter-like"/>
</dbReference>
<dbReference type="AlphaFoldDB" id="A0A6G1HZA3"/>
<dbReference type="InterPro" id="IPR011547">
    <property type="entry name" value="SLC26A/SulP_dom"/>
</dbReference>
<dbReference type="SUPFAM" id="SSF52091">
    <property type="entry name" value="SpoIIaa-like"/>
    <property type="match status" value="1"/>
</dbReference>
<keyword evidence="5" id="KW-0029">Amino-acid transport</keyword>
<dbReference type="Pfam" id="PF00916">
    <property type="entry name" value="Sulfate_transp"/>
    <property type="match status" value="1"/>
</dbReference>
<dbReference type="Pfam" id="PF00027">
    <property type="entry name" value="cNMP_binding"/>
    <property type="match status" value="1"/>
</dbReference>
<dbReference type="PANTHER" id="PTHR43310">
    <property type="entry name" value="SULFATE TRANSPORTER YBAR-RELATED"/>
    <property type="match status" value="1"/>
</dbReference>
<name>A0A6G1HZA3_9PEZI</name>
<keyword evidence="7 9" id="KW-0472">Membrane</keyword>
<feature type="compositionally biased region" description="Basic and acidic residues" evidence="8">
    <location>
        <begin position="1"/>
        <end position="10"/>
    </location>
</feature>
<feature type="transmembrane region" description="Helical" evidence="9">
    <location>
        <begin position="670"/>
        <end position="702"/>
    </location>
</feature>
<feature type="transmembrane region" description="Helical" evidence="9">
    <location>
        <begin position="321"/>
        <end position="349"/>
    </location>
</feature>
<feature type="transmembrane region" description="Helical" evidence="9">
    <location>
        <begin position="597"/>
        <end position="618"/>
    </location>
</feature>
<dbReference type="EMBL" id="ML996693">
    <property type="protein sequence ID" value="KAF2401241.1"/>
    <property type="molecule type" value="Genomic_DNA"/>
</dbReference>
<keyword evidence="3" id="KW-0926">Vacuole</keyword>
<feature type="compositionally biased region" description="Basic residues" evidence="8">
    <location>
        <begin position="42"/>
        <end position="51"/>
    </location>
</feature>
<evidence type="ECO:0000256" key="3">
    <source>
        <dbReference type="ARBA" id="ARBA00022554"/>
    </source>
</evidence>
<evidence type="ECO:0000256" key="1">
    <source>
        <dbReference type="ARBA" id="ARBA00004128"/>
    </source>
</evidence>
<dbReference type="GO" id="GO:0000329">
    <property type="term" value="C:fungal-type vacuole membrane"/>
    <property type="evidence" value="ECO:0007669"/>
    <property type="project" value="UniProtKB-ARBA"/>
</dbReference>
<protein>
    <recommendedName>
        <fullName evidence="14">Sulfate transporter family protein-like protein</fullName>
    </recommendedName>
</protein>
<feature type="transmembrane region" description="Helical" evidence="9">
    <location>
        <begin position="418"/>
        <end position="444"/>
    </location>
</feature>
<keyword evidence="2" id="KW-0813">Transport</keyword>
<dbReference type="InterPro" id="IPR036513">
    <property type="entry name" value="STAS_dom_sf"/>
</dbReference>
<organism evidence="12 13">
    <name type="scientific">Trichodelitschia bisporula</name>
    <dbReference type="NCBI Taxonomy" id="703511"/>
    <lineage>
        <taxon>Eukaryota</taxon>
        <taxon>Fungi</taxon>
        <taxon>Dikarya</taxon>
        <taxon>Ascomycota</taxon>
        <taxon>Pezizomycotina</taxon>
        <taxon>Dothideomycetes</taxon>
        <taxon>Dothideomycetes incertae sedis</taxon>
        <taxon>Phaeotrichales</taxon>
        <taxon>Phaeotrichaceae</taxon>
        <taxon>Trichodelitschia</taxon>
    </lineage>
</organism>
<dbReference type="GO" id="GO:0034490">
    <property type="term" value="P:basic amino acid transmembrane import into vacuole"/>
    <property type="evidence" value="ECO:0007669"/>
    <property type="project" value="UniProtKB-ARBA"/>
</dbReference>
<dbReference type="InterPro" id="IPR014710">
    <property type="entry name" value="RmlC-like_jellyroll"/>
</dbReference>
<dbReference type="Gene3D" id="3.30.750.24">
    <property type="entry name" value="STAS domain"/>
    <property type="match status" value="1"/>
</dbReference>
<evidence type="ECO:0000256" key="5">
    <source>
        <dbReference type="ARBA" id="ARBA00022970"/>
    </source>
</evidence>
<evidence type="ECO:0000256" key="2">
    <source>
        <dbReference type="ARBA" id="ARBA00022448"/>
    </source>
</evidence>
<dbReference type="PANTHER" id="PTHR43310:SF4">
    <property type="entry name" value="AFR304WP"/>
    <property type="match status" value="1"/>
</dbReference>
<dbReference type="InterPro" id="IPR002645">
    <property type="entry name" value="STAS_dom"/>
</dbReference>
<evidence type="ECO:0000256" key="4">
    <source>
        <dbReference type="ARBA" id="ARBA00022692"/>
    </source>
</evidence>
<dbReference type="SMART" id="SM00100">
    <property type="entry name" value="cNMP"/>
    <property type="match status" value="1"/>
</dbReference>
<accession>A0A6G1HZA3</accession>
<feature type="transmembrane region" description="Helical" evidence="9">
    <location>
        <begin position="528"/>
        <end position="549"/>
    </location>
</feature>
<feature type="domain" description="Cyclic nucleotide-binding" evidence="10">
    <location>
        <begin position="1013"/>
        <end position="1114"/>
    </location>
</feature>
<evidence type="ECO:0008006" key="14">
    <source>
        <dbReference type="Google" id="ProtNLM"/>
    </source>
</evidence>
<keyword evidence="13" id="KW-1185">Reference proteome</keyword>
<feature type="transmembrane region" description="Helical" evidence="9">
    <location>
        <begin position="361"/>
        <end position="379"/>
    </location>
</feature>
<evidence type="ECO:0000259" key="10">
    <source>
        <dbReference type="PROSITE" id="PS50042"/>
    </source>
</evidence>
<evidence type="ECO:0000256" key="9">
    <source>
        <dbReference type="SAM" id="Phobius"/>
    </source>
</evidence>
<dbReference type="PROSITE" id="PS50801">
    <property type="entry name" value="STAS"/>
    <property type="match status" value="1"/>
</dbReference>
<feature type="compositionally biased region" description="Polar residues" evidence="8">
    <location>
        <begin position="199"/>
        <end position="209"/>
    </location>
</feature>
<evidence type="ECO:0000256" key="8">
    <source>
        <dbReference type="SAM" id="MobiDB-lite"/>
    </source>
</evidence>
<feature type="transmembrane region" description="Helical" evidence="9">
    <location>
        <begin position="456"/>
        <end position="480"/>
    </location>
</feature>
<dbReference type="InterPro" id="IPR000595">
    <property type="entry name" value="cNMP-bd_dom"/>
</dbReference>
<dbReference type="Gene3D" id="2.60.120.10">
    <property type="entry name" value="Jelly Rolls"/>
    <property type="match status" value="1"/>
</dbReference>